<dbReference type="SUPFAM" id="SSF56672">
    <property type="entry name" value="DNA/RNA polymerases"/>
    <property type="match status" value="2"/>
</dbReference>
<dbReference type="CDD" id="cd09272">
    <property type="entry name" value="RNase_HI_RT_Ty1"/>
    <property type="match status" value="1"/>
</dbReference>
<accession>A0A6L2JYD0</accession>
<protein>
    <recommendedName>
        <fullName evidence="3">Reverse transcriptase Ty1/copia-type domain-containing protein</fullName>
    </recommendedName>
</protein>
<feature type="domain" description="Reverse transcriptase Ty1/copia-type" evidence="3">
    <location>
        <begin position="285"/>
        <end position="349"/>
    </location>
</feature>
<evidence type="ECO:0000259" key="3">
    <source>
        <dbReference type="Pfam" id="PF07727"/>
    </source>
</evidence>
<proteinExistence type="predicted"/>
<evidence type="ECO:0000256" key="2">
    <source>
        <dbReference type="SAM" id="MobiDB-lite"/>
    </source>
</evidence>
<evidence type="ECO:0000313" key="4">
    <source>
        <dbReference type="EMBL" id="GEU42026.1"/>
    </source>
</evidence>
<dbReference type="Pfam" id="PF07727">
    <property type="entry name" value="RVT_2"/>
    <property type="match status" value="3"/>
</dbReference>
<dbReference type="AlphaFoldDB" id="A0A6L2JYD0"/>
<feature type="domain" description="Reverse transcriptase Ty1/copia-type" evidence="3">
    <location>
        <begin position="352"/>
        <end position="427"/>
    </location>
</feature>
<organism evidence="4">
    <name type="scientific">Tanacetum cinerariifolium</name>
    <name type="common">Dalmatian daisy</name>
    <name type="synonym">Chrysanthemum cinerariifolium</name>
    <dbReference type="NCBI Taxonomy" id="118510"/>
    <lineage>
        <taxon>Eukaryota</taxon>
        <taxon>Viridiplantae</taxon>
        <taxon>Streptophyta</taxon>
        <taxon>Embryophyta</taxon>
        <taxon>Tracheophyta</taxon>
        <taxon>Spermatophyta</taxon>
        <taxon>Magnoliopsida</taxon>
        <taxon>eudicotyledons</taxon>
        <taxon>Gunneridae</taxon>
        <taxon>Pentapetalae</taxon>
        <taxon>asterids</taxon>
        <taxon>campanulids</taxon>
        <taxon>Asterales</taxon>
        <taxon>Asteraceae</taxon>
        <taxon>Asteroideae</taxon>
        <taxon>Anthemideae</taxon>
        <taxon>Anthemidinae</taxon>
        <taxon>Tanacetum</taxon>
    </lineage>
</organism>
<feature type="compositionally biased region" description="Basic residues" evidence="2">
    <location>
        <begin position="637"/>
        <end position="647"/>
    </location>
</feature>
<feature type="coiled-coil region" evidence="1">
    <location>
        <begin position="828"/>
        <end position="855"/>
    </location>
</feature>
<evidence type="ECO:0000256" key="1">
    <source>
        <dbReference type="SAM" id="Coils"/>
    </source>
</evidence>
<dbReference type="InterPro" id="IPR043502">
    <property type="entry name" value="DNA/RNA_pol_sf"/>
</dbReference>
<name>A0A6L2JYD0_TANCI</name>
<dbReference type="PANTHER" id="PTHR11439:SF495">
    <property type="entry name" value="REVERSE TRANSCRIPTASE, RNA-DEPENDENT DNA POLYMERASE-RELATED"/>
    <property type="match status" value="1"/>
</dbReference>
<dbReference type="PANTHER" id="PTHR11439">
    <property type="entry name" value="GAG-POL-RELATED RETROTRANSPOSON"/>
    <property type="match status" value="1"/>
</dbReference>
<feature type="domain" description="Reverse transcriptase Ty1/copia-type" evidence="3">
    <location>
        <begin position="1"/>
        <end position="57"/>
    </location>
</feature>
<comment type="caution">
    <text evidence="4">The sequence shown here is derived from an EMBL/GenBank/DDBJ whole genome shotgun (WGS) entry which is preliminary data.</text>
</comment>
<feature type="region of interest" description="Disordered" evidence="2">
    <location>
        <begin position="625"/>
        <end position="650"/>
    </location>
</feature>
<reference evidence="4" key="1">
    <citation type="journal article" date="2019" name="Sci. Rep.">
        <title>Draft genome of Tanacetum cinerariifolium, the natural source of mosquito coil.</title>
        <authorList>
            <person name="Yamashiro T."/>
            <person name="Shiraishi A."/>
            <person name="Satake H."/>
            <person name="Nakayama K."/>
        </authorList>
    </citation>
    <scope>NUCLEOTIDE SEQUENCE</scope>
</reference>
<keyword evidence="1" id="KW-0175">Coiled coil</keyword>
<dbReference type="EMBL" id="BKCJ010001515">
    <property type="protein sequence ID" value="GEU42026.1"/>
    <property type="molecule type" value="Genomic_DNA"/>
</dbReference>
<dbReference type="InterPro" id="IPR013103">
    <property type="entry name" value="RVT_2"/>
</dbReference>
<sequence length="859" mass="96564">MDVKIAFLHGTFKEDVYVCQPEGFIDAEHPSYVFKLKKALYGLKQAPRAWRFVDDILVVHVYVDDIIFGSTHPRPDIVHATCLCARYQAKPIEKHLKEVKESFIISGEPLILTQLTDYGFHFNKIPIYCDSKSAIAISFNPSSDVNAGDKPGDIDAGDKPGDVNAALEATGIFNDKDLGAEADTNNLDSSIVISPIPTTRVHKDHPKEHIIGYPTLNTQTRRMIKFSEEIAMVIQALKDPSWIEAMQEELIQFKLQDVWTLVDLPYGKRAIGSKRVFKNKLDERVARIEAIRLFLAYASFKDFIVYQIDVKSAFLYGKIEEDVYVSQPHGIEDPDFPDKVYKVKKALYGDILLVQVYVDDIIFGSKKKEMCDAFEILMHGKFQMSSIGKLTFFLGLQVKQKKDGIFISQDKYVAEILKSKDRKHSNGNFKATAKNKDGQEVDVHMYISMIGSLMYLTSLRPDVMFSVFGIQKTPAFELEAYTDSDYAGSNLDKKSTTGGCQFLGCRLISWQCKKQTVVANSTTEAEYVAASSCCGQKVKKVNDQEQIQALVDKKKVIITEDGIRSDLCFDDAEGTACLLSEAIFEGLACMGRIEAGFYGVITPLFDTMMVQDPRDIGDTPVETHQIPIFDQPLTSKPQKKQNPRRKQRNEAEVLDLQEAKAAQAKEIVALKKKVTKLNKWIKLRSRGLRRLKKFGSDDETQGRTNDDEMFRVDDIAGEEVVMDTTTGKHEEQIIEDVSTAEPVTTAAMAALKSIKPKVVVQEQEMSTTILAAATTVITAVPTPRAKGIVFHEQKQTQIPTVFSSKDKGKAKMIEPEVLIKKKDQMGIDEEYARKLEAKEQEVARLSRAQQDKEANMWIL</sequence>
<gene>
    <name evidence="4" type="ORF">Tci_014004</name>
</gene>